<comment type="caution">
    <text evidence="1">The sequence shown here is derived from an EMBL/GenBank/DDBJ whole genome shotgun (WGS) entry which is preliminary data.</text>
</comment>
<dbReference type="GO" id="GO:0003729">
    <property type="term" value="F:mRNA binding"/>
    <property type="evidence" value="ECO:0007669"/>
    <property type="project" value="InterPro"/>
</dbReference>
<dbReference type="PANTHER" id="PTHR35083:SF1">
    <property type="entry name" value="RGD1565685 PROTEIN"/>
    <property type="match status" value="1"/>
</dbReference>
<keyword evidence="2" id="KW-1185">Reference proteome</keyword>
<dbReference type="EMBL" id="JAIWYP010000009">
    <property type="protein sequence ID" value="KAH3775886.1"/>
    <property type="molecule type" value="Genomic_DNA"/>
</dbReference>
<protein>
    <submittedName>
        <fullName evidence="1">Uncharacterized protein</fullName>
    </submittedName>
</protein>
<dbReference type="Pfam" id="PF15112">
    <property type="entry name" value="DUF4559"/>
    <property type="match status" value="1"/>
</dbReference>
<evidence type="ECO:0000313" key="1">
    <source>
        <dbReference type="EMBL" id="KAH3775886.1"/>
    </source>
</evidence>
<dbReference type="PANTHER" id="PTHR35083">
    <property type="entry name" value="RGD1565685 PROTEIN"/>
    <property type="match status" value="1"/>
</dbReference>
<dbReference type="OrthoDB" id="6118599at2759"/>
<reference evidence="1" key="1">
    <citation type="journal article" date="2019" name="bioRxiv">
        <title>The Genome of the Zebra Mussel, Dreissena polymorpha: A Resource for Invasive Species Research.</title>
        <authorList>
            <person name="McCartney M.A."/>
            <person name="Auch B."/>
            <person name="Kono T."/>
            <person name="Mallez S."/>
            <person name="Zhang Y."/>
            <person name="Obille A."/>
            <person name="Becker A."/>
            <person name="Abrahante J.E."/>
            <person name="Garbe J."/>
            <person name="Badalamenti J.P."/>
            <person name="Herman A."/>
            <person name="Mangelson H."/>
            <person name="Liachko I."/>
            <person name="Sullivan S."/>
            <person name="Sone E.D."/>
            <person name="Koren S."/>
            <person name="Silverstein K.A.T."/>
            <person name="Beckman K.B."/>
            <person name="Gohl D.M."/>
        </authorList>
    </citation>
    <scope>NUCLEOTIDE SEQUENCE</scope>
    <source>
        <strain evidence="1">Duluth1</strain>
        <tissue evidence="1">Whole animal</tissue>
    </source>
</reference>
<sequence length="348" mass="39246">MASLEDVFLEQEMTNWLKAWLALNITKTGLHDFVDTEVQHLQSSILQSVTSTLGLSPNTTCTICCTANLLKCPTHKLCNKGKISRVCKFHDTAIKQPRQCPVHICDAVRDGIVNSHRYKGPSWNNTLAEQWASNHWEVGKCYMPPDGYISVRSFEQTDFNGVISIMLNCTLFDSKLSFSIAPQLSPPCPLTKAREVGKAVRHSSDCKVTSADLQEYVLTLVTLLGDSKVLIHDVRAHDAVRKLNQLQTNSLKLSVTEVSQLLKDAHQTLTQAKQVSEESKTKMEAYIDKLNVHVQNLLDKCTEDITEHTNTCTERSKRELDIHVQKVHSRKEELDYEKAIDVQDVEET</sequence>
<organism evidence="1 2">
    <name type="scientific">Dreissena polymorpha</name>
    <name type="common">Zebra mussel</name>
    <name type="synonym">Mytilus polymorpha</name>
    <dbReference type="NCBI Taxonomy" id="45954"/>
    <lineage>
        <taxon>Eukaryota</taxon>
        <taxon>Metazoa</taxon>
        <taxon>Spiralia</taxon>
        <taxon>Lophotrochozoa</taxon>
        <taxon>Mollusca</taxon>
        <taxon>Bivalvia</taxon>
        <taxon>Autobranchia</taxon>
        <taxon>Heteroconchia</taxon>
        <taxon>Euheterodonta</taxon>
        <taxon>Imparidentia</taxon>
        <taxon>Neoheterodontei</taxon>
        <taxon>Myida</taxon>
        <taxon>Dreissenoidea</taxon>
        <taxon>Dreissenidae</taxon>
        <taxon>Dreissena</taxon>
    </lineage>
</organism>
<dbReference type="AlphaFoldDB" id="A0A9D4EBW5"/>
<name>A0A9D4EBW5_DREPO</name>
<evidence type="ECO:0000313" key="2">
    <source>
        <dbReference type="Proteomes" id="UP000828390"/>
    </source>
</evidence>
<gene>
    <name evidence="1" type="ORF">DPMN_177296</name>
</gene>
<accession>A0A9D4EBW5</accession>
<reference evidence="1" key="2">
    <citation type="submission" date="2020-11" db="EMBL/GenBank/DDBJ databases">
        <authorList>
            <person name="McCartney M.A."/>
            <person name="Auch B."/>
            <person name="Kono T."/>
            <person name="Mallez S."/>
            <person name="Becker A."/>
            <person name="Gohl D.M."/>
            <person name="Silverstein K.A.T."/>
            <person name="Koren S."/>
            <person name="Bechman K.B."/>
            <person name="Herman A."/>
            <person name="Abrahante J.E."/>
            <person name="Garbe J."/>
        </authorList>
    </citation>
    <scope>NUCLEOTIDE SEQUENCE</scope>
    <source>
        <strain evidence="1">Duluth1</strain>
        <tissue evidence="1">Whole animal</tissue>
    </source>
</reference>
<dbReference type="InterPro" id="IPR027897">
    <property type="entry name" value="DUF4559"/>
</dbReference>
<proteinExistence type="predicted"/>
<dbReference type="Proteomes" id="UP000828390">
    <property type="component" value="Unassembled WGS sequence"/>
</dbReference>
<dbReference type="GO" id="GO:0000398">
    <property type="term" value="P:mRNA splicing, via spliceosome"/>
    <property type="evidence" value="ECO:0007669"/>
    <property type="project" value="InterPro"/>
</dbReference>